<evidence type="ECO:0000313" key="2">
    <source>
        <dbReference type="Proteomes" id="UP000499080"/>
    </source>
</evidence>
<dbReference type="AlphaFoldDB" id="A0A4Y2MKH2"/>
<organism evidence="1 2">
    <name type="scientific">Araneus ventricosus</name>
    <name type="common">Orbweaver spider</name>
    <name type="synonym">Epeira ventricosa</name>
    <dbReference type="NCBI Taxonomy" id="182803"/>
    <lineage>
        <taxon>Eukaryota</taxon>
        <taxon>Metazoa</taxon>
        <taxon>Ecdysozoa</taxon>
        <taxon>Arthropoda</taxon>
        <taxon>Chelicerata</taxon>
        <taxon>Arachnida</taxon>
        <taxon>Araneae</taxon>
        <taxon>Araneomorphae</taxon>
        <taxon>Entelegynae</taxon>
        <taxon>Araneoidea</taxon>
        <taxon>Araneidae</taxon>
        <taxon>Araneus</taxon>
    </lineage>
</organism>
<proteinExistence type="predicted"/>
<protein>
    <submittedName>
        <fullName evidence="1">Uncharacterized protein</fullName>
    </submittedName>
</protein>
<dbReference type="Proteomes" id="UP000499080">
    <property type="component" value="Unassembled WGS sequence"/>
</dbReference>
<name>A0A4Y2MKH2_ARAVE</name>
<gene>
    <name evidence="1" type="ORF">AVEN_103470_1</name>
</gene>
<comment type="caution">
    <text evidence="1">The sequence shown here is derived from an EMBL/GenBank/DDBJ whole genome shotgun (WGS) entry which is preliminary data.</text>
</comment>
<keyword evidence="2" id="KW-1185">Reference proteome</keyword>
<sequence>MRTISNREMEHAICYTEEATKLFMFTWSKATFPTIFDQATTETRQATSDDYYVPPSIADECIVATYTSFDETACQRCKKLDPVHWLPLNQNHILAYQPACFDKSFNLYTEWRKGKFVQANRLKKIFCLGTRRYV</sequence>
<dbReference type="EMBL" id="BGPR01007539">
    <property type="protein sequence ID" value="GBN27671.1"/>
    <property type="molecule type" value="Genomic_DNA"/>
</dbReference>
<evidence type="ECO:0000313" key="1">
    <source>
        <dbReference type="EMBL" id="GBN27671.1"/>
    </source>
</evidence>
<accession>A0A4Y2MKH2</accession>
<reference evidence="1 2" key="1">
    <citation type="journal article" date="2019" name="Sci. Rep.">
        <title>Orb-weaving spider Araneus ventricosus genome elucidates the spidroin gene catalogue.</title>
        <authorList>
            <person name="Kono N."/>
            <person name="Nakamura H."/>
            <person name="Ohtoshi R."/>
            <person name="Moran D.A.P."/>
            <person name="Shinohara A."/>
            <person name="Yoshida Y."/>
            <person name="Fujiwara M."/>
            <person name="Mori M."/>
            <person name="Tomita M."/>
            <person name="Arakawa K."/>
        </authorList>
    </citation>
    <scope>NUCLEOTIDE SEQUENCE [LARGE SCALE GENOMIC DNA]</scope>
</reference>